<keyword evidence="3" id="KW-1185">Reference proteome</keyword>
<keyword evidence="1 2" id="KW-0808">Transferase</keyword>
<dbReference type="PANTHER" id="PTHR48207">
    <property type="entry name" value="SUCCINATE--HYDROXYMETHYLGLUTARATE COA-TRANSFERASE"/>
    <property type="match status" value="1"/>
</dbReference>
<dbReference type="OrthoDB" id="9806585at2"/>
<protein>
    <submittedName>
        <fullName evidence="2">Benzylsuccinate CoA-transferase BbsF subunit</fullName>
    </submittedName>
</protein>
<dbReference type="InterPro" id="IPR003673">
    <property type="entry name" value="CoA-Trfase_fam_III"/>
</dbReference>
<reference evidence="2 3" key="1">
    <citation type="submission" date="2018-06" db="EMBL/GenBank/DDBJ databases">
        <title>Genomic Encyclopedia of Archaeal and Bacterial Type Strains, Phase II (KMG-II): from individual species to whole genera.</title>
        <authorList>
            <person name="Goeker M."/>
        </authorList>
    </citation>
    <scope>NUCLEOTIDE SEQUENCE [LARGE SCALE GENOMIC DNA]</scope>
    <source>
        <strain evidence="2 3">DSM 24525</strain>
    </source>
</reference>
<comment type="caution">
    <text evidence="2">The sequence shown here is derived from an EMBL/GenBank/DDBJ whole genome shotgun (WGS) entry which is preliminary data.</text>
</comment>
<name>A0A2W7IMH7_9PROT</name>
<dbReference type="RefSeq" id="WP_111397430.1">
    <property type="nucleotide sequence ID" value="NZ_QKYU01000006.1"/>
</dbReference>
<evidence type="ECO:0000256" key="1">
    <source>
        <dbReference type="ARBA" id="ARBA00022679"/>
    </source>
</evidence>
<dbReference type="EMBL" id="QKYU01000006">
    <property type="protein sequence ID" value="PZW48050.1"/>
    <property type="molecule type" value="Genomic_DNA"/>
</dbReference>
<accession>A0A2W7IMH7</accession>
<dbReference type="SUPFAM" id="SSF89796">
    <property type="entry name" value="CoA-transferase family III (CaiB/BaiF)"/>
    <property type="match status" value="1"/>
</dbReference>
<dbReference type="GO" id="GO:0008410">
    <property type="term" value="F:CoA-transferase activity"/>
    <property type="evidence" value="ECO:0007669"/>
    <property type="project" value="TreeGrafter"/>
</dbReference>
<dbReference type="Proteomes" id="UP000249688">
    <property type="component" value="Unassembled WGS sequence"/>
</dbReference>
<proteinExistence type="predicted"/>
<dbReference type="PANTHER" id="PTHR48207:SF3">
    <property type="entry name" value="SUCCINATE--HYDROXYMETHYLGLUTARATE COA-TRANSFERASE"/>
    <property type="match status" value="1"/>
</dbReference>
<dbReference type="AlphaFoldDB" id="A0A2W7IMH7"/>
<dbReference type="InterPro" id="IPR044855">
    <property type="entry name" value="CoA-Trfase_III_dom3_sf"/>
</dbReference>
<dbReference type="Gene3D" id="3.40.50.10540">
    <property type="entry name" value="Crotonobetainyl-coa:carnitine coa-transferase, domain 1"/>
    <property type="match status" value="1"/>
</dbReference>
<dbReference type="Gene3D" id="3.30.1540.10">
    <property type="entry name" value="formyl-coa transferase, domain 3"/>
    <property type="match status" value="1"/>
</dbReference>
<evidence type="ECO:0000313" key="2">
    <source>
        <dbReference type="EMBL" id="PZW48050.1"/>
    </source>
</evidence>
<sequence>MKADFLRGIRFADLTWAGAGPFSTKIFADFGAEVIKVESATRVDPVRLGGPFRDGIPGVNRSGYFASRNTGKRSVALNLKAAEGRAVVRDLIRTADVVSNNFGPGAMERLGLGYEEVRRIRPDVIYLSMPMYGEDGPLSNLLGVGMTISAVTGLMSLTGYHDGPPLGPGTHFPDHAANPYHAAFAVLAALRYRRRTGRGMKIDLAQVESTINCVGPAVLDQAITGQEPQRVGNRSARHAPHNVFRCKGEDRWCAVTVLTDAQWLALARTIGAEALAADPQLATAAGRVARADELEAAVTRWTRLHEAEAVMSALQAAGVPAGVVADPRSLIEQDPQLRHRGYWQRLDHPELKVATYTSPPFRLDGERVELTRPPLIGEHTDAVLAGILGYDAARIAALRASGTIEA</sequence>
<dbReference type="InterPro" id="IPR023606">
    <property type="entry name" value="CoA-Trfase_III_dom_1_sf"/>
</dbReference>
<dbReference type="InterPro" id="IPR050483">
    <property type="entry name" value="CoA-transferase_III_domain"/>
</dbReference>
<gene>
    <name evidence="2" type="ORF">C8P66_10654</name>
</gene>
<organism evidence="2 3">
    <name type="scientific">Humitalea rosea</name>
    <dbReference type="NCBI Taxonomy" id="990373"/>
    <lineage>
        <taxon>Bacteria</taxon>
        <taxon>Pseudomonadati</taxon>
        <taxon>Pseudomonadota</taxon>
        <taxon>Alphaproteobacteria</taxon>
        <taxon>Acetobacterales</taxon>
        <taxon>Roseomonadaceae</taxon>
        <taxon>Humitalea</taxon>
    </lineage>
</organism>
<dbReference type="Pfam" id="PF02515">
    <property type="entry name" value="CoA_transf_3"/>
    <property type="match status" value="1"/>
</dbReference>
<evidence type="ECO:0000313" key="3">
    <source>
        <dbReference type="Proteomes" id="UP000249688"/>
    </source>
</evidence>